<evidence type="ECO:0000256" key="2">
    <source>
        <dbReference type="ARBA" id="ARBA00008873"/>
    </source>
</evidence>
<dbReference type="SUPFAM" id="SSF160240">
    <property type="entry name" value="Cation efflux protein cytoplasmic domain-like"/>
    <property type="match status" value="1"/>
</dbReference>
<comment type="subcellular location">
    <subcellularLocation>
        <location evidence="1">Membrane</location>
        <topology evidence="1">Multi-pass membrane protein</topology>
    </subcellularLocation>
</comment>
<feature type="domain" description="Cation efflux protein cytoplasmic" evidence="11">
    <location>
        <begin position="252"/>
        <end position="324"/>
    </location>
</feature>
<organism evidence="12 13">
    <name type="scientific">Helicovermis profundi</name>
    <dbReference type="NCBI Taxonomy" id="3065157"/>
    <lineage>
        <taxon>Bacteria</taxon>
        <taxon>Bacillati</taxon>
        <taxon>Bacillota</taxon>
        <taxon>Clostridia</taxon>
        <taxon>Helicovermis</taxon>
    </lineage>
</organism>
<dbReference type="RefSeq" id="WP_338536856.1">
    <property type="nucleotide sequence ID" value="NZ_AP028654.1"/>
</dbReference>
<accession>A0AAU9E5F0</accession>
<dbReference type="InterPro" id="IPR027469">
    <property type="entry name" value="Cation_efflux_TMD_sf"/>
</dbReference>
<comment type="similarity">
    <text evidence="2">Belongs to the cation diffusion facilitator (CDF) transporter (TC 2.A.4) family. SLC30A subfamily.</text>
</comment>
<dbReference type="InterPro" id="IPR027470">
    <property type="entry name" value="Cation_efflux_CTD"/>
</dbReference>
<dbReference type="EMBL" id="AP028654">
    <property type="protein sequence ID" value="BEP28543.1"/>
    <property type="molecule type" value="Genomic_DNA"/>
</dbReference>
<proteinExistence type="inferred from homology"/>
<dbReference type="NCBIfam" id="TIGR01297">
    <property type="entry name" value="CDF"/>
    <property type="match status" value="1"/>
</dbReference>
<dbReference type="Gene3D" id="1.20.1510.10">
    <property type="entry name" value="Cation efflux protein transmembrane domain"/>
    <property type="match status" value="1"/>
</dbReference>
<keyword evidence="7 9" id="KW-0472">Membrane</keyword>
<dbReference type="Pfam" id="PF01545">
    <property type="entry name" value="Cation_efflux"/>
    <property type="match status" value="1"/>
</dbReference>
<keyword evidence="6" id="KW-0406">Ion transport</keyword>
<evidence type="ECO:0000256" key="6">
    <source>
        <dbReference type="ARBA" id="ARBA00023065"/>
    </source>
</evidence>
<evidence type="ECO:0000256" key="7">
    <source>
        <dbReference type="ARBA" id="ARBA00023136"/>
    </source>
</evidence>
<evidence type="ECO:0000256" key="3">
    <source>
        <dbReference type="ARBA" id="ARBA00022448"/>
    </source>
</evidence>
<evidence type="ECO:0000259" key="10">
    <source>
        <dbReference type="Pfam" id="PF01545"/>
    </source>
</evidence>
<feature type="transmembrane region" description="Helical" evidence="9">
    <location>
        <begin position="153"/>
        <end position="176"/>
    </location>
</feature>
<feature type="transmembrane region" description="Helical" evidence="9">
    <location>
        <begin position="122"/>
        <end position="141"/>
    </location>
</feature>
<feature type="region of interest" description="Disordered" evidence="8">
    <location>
        <begin position="18"/>
        <end position="48"/>
    </location>
</feature>
<feature type="compositionally biased region" description="Basic and acidic residues" evidence="8">
    <location>
        <begin position="18"/>
        <end position="46"/>
    </location>
</feature>
<dbReference type="SUPFAM" id="SSF161111">
    <property type="entry name" value="Cation efflux protein transmembrane domain-like"/>
    <property type="match status" value="1"/>
</dbReference>
<evidence type="ECO:0000256" key="1">
    <source>
        <dbReference type="ARBA" id="ARBA00004141"/>
    </source>
</evidence>
<dbReference type="Proteomes" id="UP001321786">
    <property type="component" value="Chromosome"/>
</dbReference>
<dbReference type="InterPro" id="IPR036837">
    <property type="entry name" value="Cation_efflux_CTD_sf"/>
</dbReference>
<evidence type="ECO:0000313" key="13">
    <source>
        <dbReference type="Proteomes" id="UP001321786"/>
    </source>
</evidence>
<keyword evidence="4 9" id="KW-0812">Transmembrane</keyword>
<feature type="transmembrane region" description="Helical" evidence="9">
    <location>
        <begin position="212"/>
        <end position="231"/>
    </location>
</feature>
<evidence type="ECO:0000256" key="9">
    <source>
        <dbReference type="SAM" id="Phobius"/>
    </source>
</evidence>
<dbReference type="AlphaFoldDB" id="A0AAU9E5F0"/>
<dbReference type="PANTHER" id="PTHR11562">
    <property type="entry name" value="CATION EFFLUX PROTEIN/ ZINC TRANSPORTER"/>
    <property type="match status" value="1"/>
</dbReference>
<dbReference type="Pfam" id="PF16916">
    <property type="entry name" value="ZT_dimer"/>
    <property type="match status" value="1"/>
</dbReference>
<dbReference type="InterPro" id="IPR050681">
    <property type="entry name" value="CDF/SLC30A"/>
</dbReference>
<evidence type="ECO:0000313" key="12">
    <source>
        <dbReference type="EMBL" id="BEP28543.1"/>
    </source>
</evidence>
<dbReference type="InterPro" id="IPR002524">
    <property type="entry name" value="Cation_efflux"/>
</dbReference>
<feature type="domain" description="Cation efflux protein transmembrane" evidence="10">
    <location>
        <begin position="57"/>
        <end position="246"/>
    </location>
</feature>
<dbReference type="KEGG" id="hprf:HLPR_08740"/>
<evidence type="ECO:0000256" key="4">
    <source>
        <dbReference type="ARBA" id="ARBA00022692"/>
    </source>
</evidence>
<dbReference type="GO" id="GO:0005886">
    <property type="term" value="C:plasma membrane"/>
    <property type="evidence" value="ECO:0007669"/>
    <property type="project" value="TreeGrafter"/>
</dbReference>
<evidence type="ECO:0000256" key="8">
    <source>
        <dbReference type="SAM" id="MobiDB-lite"/>
    </source>
</evidence>
<keyword evidence="3" id="KW-0813">Transport</keyword>
<evidence type="ECO:0000259" key="11">
    <source>
        <dbReference type="Pfam" id="PF16916"/>
    </source>
</evidence>
<gene>
    <name evidence="12" type="ORF">HLPR_08740</name>
</gene>
<keyword evidence="5 9" id="KW-1133">Transmembrane helix</keyword>
<dbReference type="InterPro" id="IPR058533">
    <property type="entry name" value="Cation_efflux_TM"/>
</dbReference>
<sequence>MKKLKSEEEHEVDKLNNHNSEDYKHDHDHSHDNTHVHDHNHGHSHDVSNLSGKKIFWVTVLNATITIAEIIGGILSGSLALLSDAVHNLSDTIAIALSYVANRISKRPNDEKKTYGYKRAEILAAFINSSVLFALSIILIFEAFNRWKNPETINGNLMIIVAFIGLVANFVSMYLLEKDSHGNLNIKSSYLHLLGDTISSVGVLGGGLLIKYFGIVFVDPLITILISLYILRETWHIIKKTIDILMQSSADLSYETIKIDIENIEKVKNLHHVHSWMSNEKTIHFEAHIDLEDMMLSEVELIYEKVNHILIDKYSVDHITIQAEVDKCKDKNLFKC</sequence>
<dbReference type="GO" id="GO:0005385">
    <property type="term" value="F:zinc ion transmembrane transporter activity"/>
    <property type="evidence" value="ECO:0007669"/>
    <property type="project" value="TreeGrafter"/>
</dbReference>
<reference evidence="12 13" key="1">
    <citation type="submission" date="2023-08" db="EMBL/GenBank/DDBJ databases">
        <title>Helicovermis profunda gen. nov., sp. nov., a novel mesophilic, fermentative bacterium within the Bacillota from a deep-sea hydrothermal vent chimney.</title>
        <authorList>
            <person name="Miyazaki U."/>
            <person name="Mizutani D."/>
            <person name="Hashimoto Y."/>
            <person name="Tame A."/>
            <person name="Sawayama S."/>
            <person name="Miyazaki J."/>
            <person name="Takai K."/>
            <person name="Nakagawa S."/>
        </authorList>
    </citation>
    <scope>NUCLEOTIDE SEQUENCE [LARGE SCALE GENOMIC DNA]</scope>
    <source>
        <strain evidence="12 13">S502</strain>
    </source>
</reference>
<dbReference type="PANTHER" id="PTHR11562:SF17">
    <property type="entry name" value="RE54080P-RELATED"/>
    <property type="match status" value="1"/>
</dbReference>
<protein>
    <submittedName>
        <fullName evidence="12">Cation diffusion facilitator family transporter</fullName>
    </submittedName>
</protein>
<feature type="transmembrane region" description="Helical" evidence="9">
    <location>
        <begin position="55"/>
        <end position="79"/>
    </location>
</feature>
<evidence type="ECO:0000256" key="5">
    <source>
        <dbReference type="ARBA" id="ARBA00022989"/>
    </source>
</evidence>
<name>A0AAU9E5F0_9FIRM</name>
<keyword evidence="13" id="KW-1185">Reference proteome</keyword>